<feature type="compositionally biased region" description="Basic residues" evidence="8">
    <location>
        <begin position="30"/>
        <end position="47"/>
    </location>
</feature>
<feature type="compositionally biased region" description="Basic and acidic residues" evidence="8">
    <location>
        <begin position="1"/>
        <end position="14"/>
    </location>
</feature>
<dbReference type="Gene3D" id="3.30.1490.480">
    <property type="entry name" value="Endolytic murein transglycosylase"/>
    <property type="match status" value="1"/>
</dbReference>
<dbReference type="GO" id="GO:0008932">
    <property type="term" value="F:lytic endotransglycosylase activity"/>
    <property type="evidence" value="ECO:0007669"/>
    <property type="project" value="UniProtKB-UniRule"/>
</dbReference>
<evidence type="ECO:0000256" key="8">
    <source>
        <dbReference type="SAM" id="MobiDB-lite"/>
    </source>
</evidence>
<dbReference type="GO" id="GO:0005886">
    <property type="term" value="C:plasma membrane"/>
    <property type="evidence" value="ECO:0007669"/>
    <property type="project" value="UniProtKB-SubCell"/>
</dbReference>
<dbReference type="GO" id="GO:0009252">
    <property type="term" value="P:peptidoglycan biosynthetic process"/>
    <property type="evidence" value="ECO:0007669"/>
    <property type="project" value="UniProtKB-UniRule"/>
</dbReference>
<comment type="subcellular location">
    <subcellularLocation>
        <location evidence="7">Cell membrane</location>
        <topology evidence="7">Single-pass membrane protein</topology>
    </subcellularLocation>
</comment>
<keyword evidence="1 7" id="KW-1003">Cell membrane</keyword>
<dbReference type="GO" id="GO:0071555">
    <property type="term" value="P:cell wall organization"/>
    <property type="evidence" value="ECO:0007669"/>
    <property type="project" value="UniProtKB-KW"/>
</dbReference>
<feature type="transmembrane region" description="Helical" evidence="7">
    <location>
        <begin position="48"/>
        <end position="73"/>
    </location>
</feature>
<dbReference type="PANTHER" id="PTHR30518:SF2">
    <property type="entry name" value="ENDOLYTIC MUREIN TRANSGLYCOSYLASE"/>
    <property type="match status" value="1"/>
</dbReference>
<dbReference type="Proteomes" id="UP000237846">
    <property type="component" value="Unassembled WGS sequence"/>
</dbReference>
<sequence>MSASRDMSDISIFRDDDEDTGGGRSSTGSRSRRHQDRRRRRRRRRRKGMSGLALAAALLVLAVVIGGGGYLGYGYLAAYFQPPDFEGAGTGEPVTFQISDGETGADIGQRLVEAGIVASVRAFTNEVDDAGAANELAPGFYELQPQMSAEAALAALLDPEHRIGDQVTLVEGLRLDAILAQLAENTEFPLEEWEAAAEDTDALELPEYAETGPEGYLFPQTYAVEPDADPTSVLNQMLAQYQQVATEIDLEGRSATLGYSPHEIMTIASIVQAESGRVEDMDEIARVIYNRLDIGRELQMDSTVMYALGDFGIAASYDQLDQAASSPYSTYANTGLPPGPIGSPGADAIEAALSPAEGDWIYFVATDPENGITEFAETEEEFNALVDEFEQSQQGGG</sequence>
<keyword evidence="3 7" id="KW-1133">Transmembrane helix</keyword>
<dbReference type="Pfam" id="PF02618">
    <property type="entry name" value="YceG"/>
    <property type="match status" value="1"/>
</dbReference>
<comment type="caution">
    <text evidence="9">The sequence shown here is derived from an EMBL/GenBank/DDBJ whole genome shotgun (WGS) entry which is preliminary data.</text>
</comment>
<keyword evidence="6 7" id="KW-0961">Cell wall biogenesis/degradation</keyword>
<dbReference type="AlphaFoldDB" id="A0A2T0PWV9"/>
<evidence type="ECO:0000313" key="10">
    <source>
        <dbReference type="Proteomes" id="UP000237846"/>
    </source>
</evidence>
<dbReference type="NCBIfam" id="TIGR00247">
    <property type="entry name" value="endolytic transglycosylase MltG"/>
    <property type="match status" value="1"/>
</dbReference>
<dbReference type="HAMAP" id="MF_02065">
    <property type="entry name" value="MltG"/>
    <property type="match status" value="1"/>
</dbReference>
<evidence type="ECO:0000256" key="1">
    <source>
        <dbReference type="ARBA" id="ARBA00022475"/>
    </source>
</evidence>
<name>A0A2T0PWV9_9ACTN</name>
<evidence type="ECO:0000256" key="4">
    <source>
        <dbReference type="ARBA" id="ARBA00023136"/>
    </source>
</evidence>
<gene>
    <name evidence="7" type="primary">mltG</name>
    <name evidence="9" type="ORF">CLV72_10827</name>
</gene>
<feature type="region of interest" description="Disordered" evidence="8">
    <location>
        <begin position="1"/>
        <end position="47"/>
    </location>
</feature>
<keyword evidence="4 7" id="KW-0472">Membrane</keyword>
<comment type="function">
    <text evidence="7">Functions as a peptidoglycan terminase that cleaves nascent peptidoglycan strands endolytically to terminate their elongation.</text>
</comment>
<dbReference type="EC" id="4.2.2.29" evidence="7"/>
<reference evidence="9 10" key="1">
    <citation type="submission" date="2018-03" db="EMBL/GenBank/DDBJ databases">
        <title>Genomic Encyclopedia of Archaeal and Bacterial Type Strains, Phase II (KMG-II): from individual species to whole genera.</title>
        <authorList>
            <person name="Goeker M."/>
        </authorList>
    </citation>
    <scope>NUCLEOTIDE SEQUENCE [LARGE SCALE GENOMIC DNA]</scope>
    <source>
        <strain evidence="9 10">DSM 45601</strain>
    </source>
</reference>
<dbReference type="InterPro" id="IPR003770">
    <property type="entry name" value="MLTG-like"/>
</dbReference>
<keyword evidence="5 7" id="KW-0456">Lyase</keyword>
<comment type="similarity">
    <text evidence="7">Belongs to the transglycosylase MltG family.</text>
</comment>
<protein>
    <recommendedName>
        <fullName evidence="7">Endolytic murein transglycosylase</fullName>
        <ecNumber evidence="7">4.2.2.29</ecNumber>
    </recommendedName>
    <alternativeName>
        <fullName evidence="7">Peptidoglycan lytic transglycosylase</fullName>
    </alternativeName>
    <alternativeName>
        <fullName evidence="7">Peptidoglycan polymerization terminase</fullName>
    </alternativeName>
</protein>
<dbReference type="PANTHER" id="PTHR30518">
    <property type="entry name" value="ENDOLYTIC MUREIN TRANSGLYCOSYLASE"/>
    <property type="match status" value="1"/>
</dbReference>
<keyword evidence="2 7" id="KW-0812">Transmembrane</keyword>
<accession>A0A2T0PWV9</accession>
<evidence type="ECO:0000256" key="2">
    <source>
        <dbReference type="ARBA" id="ARBA00022692"/>
    </source>
</evidence>
<evidence type="ECO:0000256" key="7">
    <source>
        <dbReference type="HAMAP-Rule" id="MF_02065"/>
    </source>
</evidence>
<feature type="site" description="Important for catalytic activity" evidence="7">
    <location>
        <position position="274"/>
    </location>
</feature>
<comment type="catalytic activity">
    <reaction evidence="7">
        <text>a peptidoglycan chain = a peptidoglycan chain with N-acetyl-1,6-anhydromuramyl-[peptide] at the reducing end + a peptidoglycan chain with N-acetylglucosamine at the non-reducing end.</text>
        <dbReference type="EC" id="4.2.2.29"/>
    </reaction>
</comment>
<keyword evidence="10" id="KW-1185">Reference proteome</keyword>
<dbReference type="CDD" id="cd08010">
    <property type="entry name" value="MltG_like"/>
    <property type="match status" value="1"/>
</dbReference>
<evidence type="ECO:0000256" key="6">
    <source>
        <dbReference type="ARBA" id="ARBA00023316"/>
    </source>
</evidence>
<evidence type="ECO:0000256" key="3">
    <source>
        <dbReference type="ARBA" id="ARBA00022989"/>
    </source>
</evidence>
<organism evidence="9 10">
    <name type="scientific">Allonocardiopsis opalescens</name>
    <dbReference type="NCBI Taxonomy" id="1144618"/>
    <lineage>
        <taxon>Bacteria</taxon>
        <taxon>Bacillati</taxon>
        <taxon>Actinomycetota</taxon>
        <taxon>Actinomycetes</taxon>
        <taxon>Streptosporangiales</taxon>
        <taxon>Allonocardiopsis</taxon>
    </lineage>
</organism>
<proteinExistence type="inferred from homology"/>
<dbReference type="EMBL" id="PVZC01000008">
    <property type="protein sequence ID" value="PRX96023.1"/>
    <property type="molecule type" value="Genomic_DNA"/>
</dbReference>
<evidence type="ECO:0000313" key="9">
    <source>
        <dbReference type="EMBL" id="PRX96023.1"/>
    </source>
</evidence>
<evidence type="ECO:0000256" key="5">
    <source>
        <dbReference type="ARBA" id="ARBA00023239"/>
    </source>
</evidence>